<keyword evidence="6 9" id="KW-1133">Transmembrane helix</keyword>
<dbReference type="Gene3D" id="3.30.200.20">
    <property type="entry name" value="Phosphorylase Kinase, domain 1"/>
    <property type="match status" value="1"/>
</dbReference>
<dbReference type="Pfam" id="PF00560">
    <property type="entry name" value="LRR_1"/>
    <property type="match status" value="1"/>
</dbReference>
<gene>
    <name evidence="11" type="primary">RLK902_4</name>
    <name evidence="11" type="ORF">Zm00014a_028275</name>
</gene>
<accession>A0A3L6F645</accession>
<keyword evidence="11" id="KW-0418">Kinase</keyword>
<dbReference type="SMR" id="A0A3L6F645"/>
<evidence type="ECO:0000256" key="6">
    <source>
        <dbReference type="ARBA" id="ARBA00022989"/>
    </source>
</evidence>
<evidence type="ECO:0000313" key="12">
    <source>
        <dbReference type="Proteomes" id="UP000251960"/>
    </source>
</evidence>
<evidence type="ECO:0000256" key="8">
    <source>
        <dbReference type="SAM" id="MobiDB-lite"/>
    </source>
</evidence>
<dbReference type="AlphaFoldDB" id="A0A3L6F645"/>
<protein>
    <submittedName>
        <fullName evidence="11">Putative inactive receptor kinase RLK902</fullName>
    </submittedName>
</protein>
<dbReference type="InterPro" id="IPR013210">
    <property type="entry name" value="LRR_N_plant-typ"/>
</dbReference>
<dbReference type="PANTHER" id="PTHR48010">
    <property type="entry name" value="OS05G0588300 PROTEIN"/>
    <property type="match status" value="1"/>
</dbReference>
<dbReference type="Gene3D" id="3.80.10.10">
    <property type="entry name" value="Ribonuclease Inhibitor"/>
    <property type="match status" value="1"/>
</dbReference>
<keyword evidence="11" id="KW-0808">Transferase</keyword>
<dbReference type="InterPro" id="IPR001245">
    <property type="entry name" value="Ser-Thr/Tyr_kinase_cat_dom"/>
</dbReference>
<dbReference type="GO" id="GO:0016020">
    <property type="term" value="C:membrane"/>
    <property type="evidence" value="ECO:0007669"/>
    <property type="project" value="UniProtKB-SubCell"/>
</dbReference>
<comment type="subcellular location">
    <subcellularLocation>
        <location evidence="1">Membrane</location>
    </subcellularLocation>
</comment>
<dbReference type="InterPro" id="IPR001611">
    <property type="entry name" value="Leu-rich_rpt"/>
</dbReference>
<keyword evidence="4" id="KW-0732">Signal</keyword>
<dbReference type="Pfam" id="PF08263">
    <property type="entry name" value="LRRNT_2"/>
    <property type="match status" value="1"/>
</dbReference>
<comment type="caution">
    <text evidence="11">The sequence shown here is derived from an EMBL/GenBank/DDBJ whole genome shotgun (WGS) entry which is preliminary data.</text>
</comment>
<feature type="transmembrane region" description="Helical" evidence="9">
    <location>
        <begin position="45"/>
        <end position="65"/>
    </location>
</feature>
<keyword evidence="5" id="KW-0677">Repeat</keyword>
<proteinExistence type="predicted"/>
<dbReference type="Proteomes" id="UP000251960">
    <property type="component" value="Chromosome 4"/>
</dbReference>
<evidence type="ECO:0000259" key="10">
    <source>
        <dbReference type="PROSITE" id="PS50011"/>
    </source>
</evidence>
<keyword evidence="7 9" id="KW-0472">Membrane</keyword>
<sequence>MPLASLIYTQVPSALLACLEAADIAAAPAMARQRRAIGGARAAVPFALLALLASALPGLMAQNLAGDRAALLALRSALDSRGLLPWDTTELSPCGWRGVVCDNQTQAAGPGSRRVVELRLPGKRLVGTIPLGTVGNLTVLQTLSLRRNAITGGIPADIGNCAQLTVVNLTANQFTGAVPEGLFSLAALRQVDLSRNRLVGGVSEEFNRLKQLDTLFLDSNDLAGLLPPGLYLPNLSRFNVSFNAQLIGPVPASLARMPASAFRGTGLCDGPLPACTDSTPPAPPPAASSAGGEKKKHLSRWAIVGIVGGAALVLLLIMALVACFRRRQAAAAAAAGRPAGAAAANVHEATAPVTVTLARTDSDAVKQSHAPPLAPAMISEGKKLVFLGSTPERPYDLETLLRASAEVLAKGPLGTTYRATLDGGEPVLAVKRLREVHLSEDEFCNKATALGALHHHNLTRLRAYFYSKEEKLLVYDFVGAGSLSAVLHDGGAEGRARLDFTARARIALAAARGVAFIHHSGAKSSHGNIKSSNIVVTGTRDGAYVSDYGIAQLTGAAAPPRRGAGYNAPEVNDARSVPQSADVYSFGVVVLELLSGRAPLHALREGADGVNLPRWVRSVVQEEWTSEVFDAGIANEPRVEGEMMRLLQLGMECTEQRPDRRPTMTLVEARIERIVEDACQKADFSSTDGSRSVSA</sequence>
<dbReference type="InterPro" id="IPR011009">
    <property type="entry name" value="Kinase-like_dom_sf"/>
</dbReference>
<evidence type="ECO:0000256" key="2">
    <source>
        <dbReference type="ARBA" id="ARBA00022614"/>
    </source>
</evidence>
<dbReference type="GO" id="GO:0004672">
    <property type="term" value="F:protein kinase activity"/>
    <property type="evidence" value="ECO:0007669"/>
    <property type="project" value="InterPro"/>
</dbReference>
<dbReference type="KEGG" id="zma:100304312"/>
<dbReference type="OMA" id="DEFCNKA"/>
<dbReference type="InterPro" id="IPR000719">
    <property type="entry name" value="Prot_kinase_dom"/>
</dbReference>
<keyword evidence="11" id="KW-0675">Receptor</keyword>
<evidence type="ECO:0000256" key="4">
    <source>
        <dbReference type="ARBA" id="ARBA00022729"/>
    </source>
</evidence>
<dbReference type="Pfam" id="PF07714">
    <property type="entry name" value="PK_Tyr_Ser-Thr"/>
    <property type="match status" value="1"/>
</dbReference>
<evidence type="ECO:0000256" key="9">
    <source>
        <dbReference type="SAM" id="Phobius"/>
    </source>
</evidence>
<organism evidence="11 12">
    <name type="scientific">Zea mays</name>
    <name type="common">Maize</name>
    <dbReference type="NCBI Taxonomy" id="4577"/>
    <lineage>
        <taxon>Eukaryota</taxon>
        <taxon>Viridiplantae</taxon>
        <taxon>Streptophyta</taxon>
        <taxon>Embryophyta</taxon>
        <taxon>Tracheophyta</taxon>
        <taxon>Spermatophyta</taxon>
        <taxon>Magnoliopsida</taxon>
        <taxon>Liliopsida</taxon>
        <taxon>Poales</taxon>
        <taxon>Poaceae</taxon>
        <taxon>PACMAD clade</taxon>
        <taxon>Panicoideae</taxon>
        <taxon>Andropogonodae</taxon>
        <taxon>Andropogoneae</taxon>
        <taxon>Tripsacinae</taxon>
        <taxon>Zea</taxon>
    </lineage>
</organism>
<dbReference type="ExpressionAtlas" id="A0A3L6F645">
    <property type="expression patterns" value="baseline and differential"/>
</dbReference>
<dbReference type="FunFam" id="3.80.10.10:FF:000400">
    <property type="entry name" value="Nuclear pore complex protein NUP107"/>
    <property type="match status" value="1"/>
</dbReference>
<dbReference type="Pfam" id="PF13855">
    <property type="entry name" value="LRR_8"/>
    <property type="match status" value="1"/>
</dbReference>
<dbReference type="GO" id="GO:0005524">
    <property type="term" value="F:ATP binding"/>
    <property type="evidence" value="ECO:0007669"/>
    <property type="project" value="InterPro"/>
</dbReference>
<feature type="region of interest" description="Disordered" evidence="8">
    <location>
        <begin position="274"/>
        <end position="293"/>
    </location>
</feature>
<evidence type="ECO:0000313" key="11">
    <source>
        <dbReference type="EMBL" id="PWZ27771.1"/>
    </source>
</evidence>
<dbReference type="PANTHER" id="PTHR48010:SF24">
    <property type="entry name" value="OS08G0427600 PROTEIN"/>
    <property type="match status" value="1"/>
</dbReference>
<keyword evidence="2" id="KW-0433">Leucine-rich repeat</keyword>
<dbReference type="Gene3D" id="1.10.510.10">
    <property type="entry name" value="Transferase(Phosphotransferase) domain 1"/>
    <property type="match status" value="1"/>
</dbReference>
<evidence type="ECO:0000256" key="7">
    <source>
        <dbReference type="ARBA" id="ARBA00023136"/>
    </source>
</evidence>
<feature type="domain" description="Protein kinase" evidence="10">
    <location>
        <begin position="402"/>
        <end position="675"/>
    </location>
</feature>
<keyword evidence="3 9" id="KW-0812">Transmembrane</keyword>
<dbReference type="EMBL" id="NCVQ01000005">
    <property type="protein sequence ID" value="PWZ27771.1"/>
    <property type="molecule type" value="Genomic_DNA"/>
</dbReference>
<feature type="transmembrane region" description="Helical" evidence="9">
    <location>
        <begin position="301"/>
        <end position="322"/>
    </location>
</feature>
<evidence type="ECO:0000256" key="3">
    <source>
        <dbReference type="ARBA" id="ARBA00022692"/>
    </source>
</evidence>
<evidence type="ECO:0000256" key="5">
    <source>
        <dbReference type="ARBA" id="ARBA00022737"/>
    </source>
</evidence>
<reference evidence="11 12" key="1">
    <citation type="journal article" date="2018" name="Nat. Genet.">
        <title>Extensive intraspecific gene order and gene structural variations between Mo17 and other maize genomes.</title>
        <authorList>
            <person name="Sun S."/>
            <person name="Zhou Y."/>
            <person name="Chen J."/>
            <person name="Shi J."/>
            <person name="Zhao H."/>
            <person name="Zhao H."/>
            <person name="Song W."/>
            <person name="Zhang M."/>
            <person name="Cui Y."/>
            <person name="Dong X."/>
            <person name="Liu H."/>
            <person name="Ma X."/>
            <person name="Jiao Y."/>
            <person name="Wang B."/>
            <person name="Wei X."/>
            <person name="Stein J.C."/>
            <person name="Glaubitz J.C."/>
            <person name="Lu F."/>
            <person name="Yu G."/>
            <person name="Liang C."/>
            <person name="Fengler K."/>
            <person name="Li B."/>
            <person name="Rafalski A."/>
            <person name="Schnable P.S."/>
            <person name="Ware D.H."/>
            <person name="Buckler E.S."/>
            <person name="Lai J."/>
        </authorList>
    </citation>
    <scope>NUCLEOTIDE SEQUENCE [LARGE SCALE GENOMIC DNA]</scope>
    <source>
        <strain evidence="12">cv. Missouri 17</strain>
        <tissue evidence="11">Seedling</tissue>
    </source>
</reference>
<dbReference type="InterPro" id="IPR050994">
    <property type="entry name" value="At_inactive_RLKs"/>
</dbReference>
<dbReference type="InterPro" id="IPR032675">
    <property type="entry name" value="LRR_dom_sf"/>
</dbReference>
<dbReference type="SUPFAM" id="SSF56112">
    <property type="entry name" value="Protein kinase-like (PK-like)"/>
    <property type="match status" value="1"/>
</dbReference>
<evidence type="ECO:0000256" key="1">
    <source>
        <dbReference type="ARBA" id="ARBA00004370"/>
    </source>
</evidence>
<name>A0A3L6F645_MAIZE</name>
<dbReference type="SUPFAM" id="SSF52058">
    <property type="entry name" value="L domain-like"/>
    <property type="match status" value="1"/>
</dbReference>
<dbReference type="OrthoDB" id="1600340at2759"/>
<dbReference type="PROSITE" id="PS50011">
    <property type="entry name" value="PROTEIN_KINASE_DOM"/>
    <property type="match status" value="1"/>
</dbReference>